<name>A0A8S1F6A0_9PELO</name>
<dbReference type="InterPro" id="IPR003599">
    <property type="entry name" value="Ig_sub"/>
</dbReference>
<dbReference type="PANTHER" id="PTHR13817:SF175">
    <property type="entry name" value="IG-LIKE AND FIBRONECTIN TYPE-III DOMAIN-CONTAINING PROTEIN C27B7.7"/>
    <property type="match status" value="1"/>
</dbReference>
<dbReference type="Gene3D" id="2.60.40.10">
    <property type="entry name" value="Immunoglobulins"/>
    <property type="match status" value="7"/>
</dbReference>
<accession>A0A8S1F6A0</accession>
<dbReference type="InterPro" id="IPR007110">
    <property type="entry name" value="Ig-like_dom"/>
</dbReference>
<dbReference type="FunFam" id="2.60.40.10:FF:003103">
    <property type="entry name" value="Immunoglobulin domain-containing protein Y54G2A.25"/>
    <property type="match status" value="1"/>
</dbReference>
<dbReference type="SMART" id="SM00060">
    <property type="entry name" value="FN3"/>
    <property type="match status" value="5"/>
</dbReference>
<dbReference type="CDD" id="cd00063">
    <property type="entry name" value="FN3"/>
    <property type="match status" value="5"/>
</dbReference>
<evidence type="ECO:0000259" key="4">
    <source>
        <dbReference type="PROSITE" id="PS50835"/>
    </source>
</evidence>
<feature type="domain" description="Fibronectin type-III" evidence="5">
    <location>
        <begin position="550"/>
        <end position="646"/>
    </location>
</feature>
<evidence type="ECO:0000259" key="5">
    <source>
        <dbReference type="PROSITE" id="PS50853"/>
    </source>
</evidence>
<feature type="domain" description="Fibronectin type-III" evidence="5">
    <location>
        <begin position="455"/>
        <end position="549"/>
    </location>
</feature>
<dbReference type="FunFam" id="2.60.40.10:FF:003347">
    <property type="entry name" value="Immunoglobulin domain-containing protein Y54G2A.25"/>
    <property type="match status" value="1"/>
</dbReference>
<dbReference type="PROSITE" id="PS50853">
    <property type="entry name" value="FN3"/>
    <property type="match status" value="5"/>
</dbReference>
<dbReference type="SMART" id="SM00409">
    <property type="entry name" value="IG"/>
    <property type="match status" value="2"/>
</dbReference>
<protein>
    <submittedName>
        <fullName evidence="6">Uncharacterized protein</fullName>
    </submittedName>
</protein>
<feature type="domain" description="Fibronectin type-III" evidence="5">
    <location>
        <begin position="146"/>
        <end position="251"/>
    </location>
</feature>
<dbReference type="InterPro" id="IPR003961">
    <property type="entry name" value="FN3_dom"/>
</dbReference>
<keyword evidence="2" id="KW-1015">Disulfide bond</keyword>
<keyword evidence="3" id="KW-0812">Transmembrane</keyword>
<dbReference type="InterPro" id="IPR013783">
    <property type="entry name" value="Ig-like_fold"/>
</dbReference>
<evidence type="ECO:0000256" key="3">
    <source>
        <dbReference type="SAM" id="Phobius"/>
    </source>
</evidence>
<evidence type="ECO:0000313" key="6">
    <source>
        <dbReference type="EMBL" id="CAB3409266.1"/>
    </source>
</evidence>
<keyword evidence="3" id="KW-0472">Membrane</keyword>
<dbReference type="PANTHER" id="PTHR13817">
    <property type="entry name" value="TITIN"/>
    <property type="match status" value="1"/>
</dbReference>
<dbReference type="Proteomes" id="UP000494206">
    <property type="component" value="Unassembled WGS sequence"/>
</dbReference>
<dbReference type="SUPFAM" id="SSF48726">
    <property type="entry name" value="Immunoglobulin"/>
    <property type="match status" value="2"/>
</dbReference>
<dbReference type="SUPFAM" id="SSF49265">
    <property type="entry name" value="Fibronectin type III"/>
    <property type="match status" value="3"/>
</dbReference>
<proteinExistence type="predicted"/>
<keyword evidence="1" id="KW-0677">Repeat</keyword>
<feature type="domain" description="Fibronectin type-III" evidence="5">
    <location>
        <begin position="256"/>
        <end position="353"/>
    </location>
</feature>
<organism evidence="6 7">
    <name type="scientific">Caenorhabditis bovis</name>
    <dbReference type="NCBI Taxonomy" id="2654633"/>
    <lineage>
        <taxon>Eukaryota</taxon>
        <taxon>Metazoa</taxon>
        <taxon>Ecdysozoa</taxon>
        <taxon>Nematoda</taxon>
        <taxon>Chromadorea</taxon>
        <taxon>Rhabditida</taxon>
        <taxon>Rhabditina</taxon>
        <taxon>Rhabditomorpha</taxon>
        <taxon>Rhabditoidea</taxon>
        <taxon>Rhabditidae</taxon>
        <taxon>Peloderinae</taxon>
        <taxon>Caenorhabditis</taxon>
    </lineage>
</organism>
<evidence type="ECO:0000313" key="7">
    <source>
        <dbReference type="Proteomes" id="UP000494206"/>
    </source>
</evidence>
<gene>
    <name evidence="6" type="ORF">CBOVIS_LOCUS10940</name>
</gene>
<feature type="domain" description="Fibronectin type-III" evidence="5">
    <location>
        <begin position="358"/>
        <end position="454"/>
    </location>
</feature>
<feature type="domain" description="Ig-like" evidence="4">
    <location>
        <begin position="53"/>
        <end position="137"/>
    </location>
</feature>
<keyword evidence="7" id="KW-1185">Reference proteome</keyword>
<dbReference type="AlphaFoldDB" id="A0A8S1F6A0"/>
<reference evidence="6 7" key="1">
    <citation type="submission" date="2020-04" db="EMBL/GenBank/DDBJ databases">
        <authorList>
            <person name="Laetsch R D."/>
            <person name="Stevens L."/>
            <person name="Kumar S."/>
            <person name="Blaxter L. M."/>
        </authorList>
    </citation>
    <scope>NUCLEOTIDE SEQUENCE [LARGE SCALE GENOMIC DNA]</scope>
</reference>
<dbReference type="InterPro" id="IPR036179">
    <property type="entry name" value="Ig-like_dom_sf"/>
</dbReference>
<evidence type="ECO:0000256" key="1">
    <source>
        <dbReference type="ARBA" id="ARBA00022737"/>
    </source>
</evidence>
<dbReference type="InterPro" id="IPR050964">
    <property type="entry name" value="Striated_Muscle_Regulatory"/>
</dbReference>
<dbReference type="InterPro" id="IPR036116">
    <property type="entry name" value="FN3_sf"/>
</dbReference>
<dbReference type="EMBL" id="CADEPM010000008">
    <property type="protein sequence ID" value="CAB3409266.1"/>
    <property type="molecule type" value="Genomic_DNA"/>
</dbReference>
<evidence type="ECO:0000256" key="2">
    <source>
        <dbReference type="ARBA" id="ARBA00023157"/>
    </source>
</evidence>
<dbReference type="FunFam" id="2.60.40.10:FF:000035">
    <property type="entry name" value="Contactin 1"/>
    <property type="match status" value="1"/>
</dbReference>
<comment type="caution">
    <text evidence="6">The sequence shown here is derived from an EMBL/GenBank/DDBJ whole genome shotgun (WGS) entry which is preliminary data.</text>
</comment>
<keyword evidence="3" id="KW-1133">Transmembrane helix</keyword>
<dbReference type="OrthoDB" id="6244967at2759"/>
<feature type="transmembrane region" description="Helical" evidence="3">
    <location>
        <begin position="661"/>
        <end position="683"/>
    </location>
</feature>
<dbReference type="PROSITE" id="PS50835">
    <property type="entry name" value="IG_LIKE"/>
    <property type="match status" value="1"/>
</dbReference>
<sequence>MSSWKFELPLWLFPNHTFVIYDVNSADEGLYYCNVSNKYGINRATNRLQVYKPTYFVRIPTPKRLTLEAGETAEVFCEAVSDPRLPIKYQWTINGKLLNESKYYEILPDRLRFKSVRGRHSGIIDCAAITDVDVKLASMQLIVKDVPAHPITEPVHCTERKASIKWVPAADHGDAIKKYVVEMFTDFRKDKWEVVYEEINVNKEHFDVDITLTPWVNYTFRVIALNSHGRSDLKIEGQGKEEWLTCQTRPSFPYTNPINVRGEGTEPDNLVISWKPLDRYYWNAPNMQYLVKYKLDEPGHGWTEFLVEDSLANFTIIRDQPTFRRYLIKVQAVNSIGPSIVEPETLIGYSGEDVPDDPPSDFRISQHINFTTINFTWSPVDASTVNGHFLGYEIEYWNVENPLRKYSVRIPANHTYKIVTGFQAITNYSAHIRTKNRRLRSRPSDFVTFSMPEGPPGKIHNFRVHSVGSTAMLLEWEPPIQPNGRIRGYFIKFQDERNETEETYVIHKQRHYLHEKSKPDTGYRVSVWAETRAGEGPPTLRPVRTWPPRNPDPPVFKVTNISLDAFTVEWLPKNFSNWKMPGAAFYLNYSEHGSVIWQQSEVVYLPETKVEIRGLKEDTKYFLQGVAKDGARQSESIYLPIRTHNRDYANRLKEDSLRNTAWFIAILGALGIGLCTICLTFLCGKRNRGESKFSIKRKEIEISHQQDNEEEKQFLEYQYGFKN</sequence>
<dbReference type="Pfam" id="PF00041">
    <property type="entry name" value="fn3"/>
    <property type="match status" value="2"/>
</dbReference>